<evidence type="ECO:0000313" key="2">
    <source>
        <dbReference type="EnsemblProtists" id="EOD09739"/>
    </source>
</evidence>
<keyword evidence="3" id="KW-1185">Reference proteome</keyword>
<reference evidence="3" key="1">
    <citation type="journal article" date="2013" name="Nature">
        <title>Pan genome of the phytoplankton Emiliania underpins its global distribution.</title>
        <authorList>
            <person name="Read B.A."/>
            <person name="Kegel J."/>
            <person name="Klute M.J."/>
            <person name="Kuo A."/>
            <person name="Lefebvre S.C."/>
            <person name="Maumus F."/>
            <person name="Mayer C."/>
            <person name="Miller J."/>
            <person name="Monier A."/>
            <person name="Salamov A."/>
            <person name="Young J."/>
            <person name="Aguilar M."/>
            <person name="Claverie J.M."/>
            <person name="Frickenhaus S."/>
            <person name="Gonzalez K."/>
            <person name="Herman E.K."/>
            <person name="Lin Y.C."/>
            <person name="Napier J."/>
            <person name="Ogata H."/>
            <person name="Sarno A.F."/>
            <person name="Shmutz J."/>
            <person name="Schroeder D."/>
            <person name="de Vargas C."/>
            <person name="Verret F."/>
            <person name="von Dassow P."/>
            <person name="Valentin K."/>
            <person name="Van de Peer Y."/>
            <person name="Wheeler G."/>
            <person name="Dacks J.B."/>
            <person name="Delwiche C.F."/>
            <person name="Dyhrman S.T."/>
            <person name="Glockner G."/>
            <person name="John U."/>
            <person name="Richards T."/>
            <person name="Worden A.Z."/>
            <person name="Zhang X."/>
            <person name="Grigoriev I.V."/>
            <person name="Allen A.E."/>
            <person name="Bidle K."/>
            <person name="Borodovsky M."/>
            <person name="Bowler C."/>
            <person name="Brownlee C."/>
            <person name="Cock J.M."/>
            <person name="Elias M."/>
            <person name="Gladyshev V.N."/>
            <person name="Groth M."/>
            <person name="Guda C."/>
            <person name="Hadaegh A."/>
            <person name="Iglesias-Rodriguez M.D."/>
            <person name="Jenkins J."/>
            <person name="Jones B.M."/>
            <person name="Lawson T."/>
            <person name="Leese F."/>
            <person name="Lindquist E."/>
            <person name="Lobanov A."/>
            <person name="Lomsadze A."/>
            <person name="Malik S.B."/>
            <person name="Marsh M.E."/>
            <person name="Mackinder L."/>
            <person name="Mock T."/>
            <person name="Mueller-Roeber B."/>
            <person name="Pagarete A."/>
            <person name="Parker M."/>
            <person name="Probert I."/>
            <person name="Quesneville H."/>
            <person name="Raines C."/>
            <person name="Rensing S.A."/>
            <person name="Riano-Pachon D.M."/>
            <person name="Richier S."/>
            <person name="Rokitta S."/>
            <person name="Shiraiwa Y."/>
            <person name="Soanes D.M."/>
            <person name="van der Giezen M."/>
            <person name="Wahlund T.M."/>
            <person name="Williams B."/>
            <person name="Wilson W."/>
            <person name="Wolfe G."/>
            <person name="Wurch L.L."/>
        </authorList>
    </citation>
    <scope>NUCLEOTIDE SEQUENCE</scope>
</reference>
<dbReference type="RefSeq" id="XP_005762168.1">
    <property type="nucleotide sequence ID" value="XM_005762111.1"/>
</dbReference>
<name>A0A0D3IEQ4_EMIH1</name>
<dbReference type="GeneID" id="17255991"/>
<dbReference type="EnsemblProtists" id="EOD09739">
    <property type="protein sequence ID" value="EOD09739"/>
    <property type="gene ID" value="EMIHUDRAFT_452805"/>
</dbReference>
<dbReference type="AlphaFoldDB" id="A0A0D3IEQ4"/>
<proteinExistence type="predicted"/>
<feature type="compositionally biased region" description="Acidic residues" evidence="1">
    <location>
        <begin position="263"/>
        <end position="274"/>
    </location>
</feature>
<organism evidence="2 3">
    <name type="scientific">Emiliania huxleyi (strain CCMP1516)</name>
    <dbReference type="NCBI Taxonomy" id="280463"/>
    <lineage>
        <taxon>Eukaryota</taxon>
        <taxon>Haptista</taxon>
        <taxon>Haptophyta</taxon>
        <taxon>Prymnesiophyceae</taxon>
        <taxon>Isochrysidales</taxon>
        <taxon>Noelaerhabdaceae</taxon>
        <taxon>Emiliania</taxon>
    </lineage>
</organism>
<dbReference type="KEGG" id="ehx:EMIHUDRAFT_452805"/>
<feature type="region of interest" description="Disordered" evidence="1">
    <location>
        <begin position="250"/>
        <end position="281"/>
    </location>
</feature>
<sequence length="335" mass="35596">MVPPTLAAPQQQLGQVVVAPQIAAPLVAMTTLDPRFQPLPLQPGETAFYPSGERKRAKQARNIARALPYRSQTLALARVHGVLEGQAPLHDAPEAALQSLPPLPPLQPMPPSAVGLEDLWGGAQGLQPGAAPNSPTVGAGAGMPAVAPVAAPDQASLTAALCSSYSMHLQRSLADSMSLSRMLAVHDGWRGGGSTDLKVQAAAMMSGQLAGAAAGQALTWKTYSKNCEKRCHEKVTRRSFDADVTHPCRAHQDTVSTRSPPEADFEAPSSDDVDELGRSRGSQVQRDGFRWRAFGLRPVESQKMDTCGVPYIPAAWANRRISFVIVLGFTVCQES</sequence>
<accession>A0A0D3IEQ4</accession>
<dbReference type="Proteomes" id="UP000013827">
    <property type="component" value="Unassembled WGS sequence"/>
</dbReference>
<evidence type="ECO:0000256" key="1">
    <source>
        <dbReference type="SAM" id="MobiDB-lite"/>
    </source>
</evidence>
<reference evidence="2" key="2">
    <citation type="submission" date="2024-10" db="UniProtKB">
        <authorList>
            <consortium name="EnsemblProtists"/>
        </authorList>
    </citation>
    <scope>IDENTIFICATION</scope>
</reference>
<dbReference type="PaxDb" id="2903-EOD09739"/>
<dbReference type="HOGENOM" id="CLU_830107_0_0_1"/>
<protein>
    <submittedName>
        <fullName evidence="2">Uncharacterized protein</fullName>
    </submittedName>
</protein>
<evidence type="ECO:0000313" key="3">
    <source>
        <dbReference type="Proteomes" id="UP000013827"/>
    </source>
</evidence>